<organism evidence="2 3">
    <name type="scientific">Photinus pyralis</name>
    <name type="common">Common eastern firefly</name>
    <name type="synonym">Lampyris pyralis</name>
    <dbReference type="NCBI Taxonomy" id="7054"/>
    <lineage>
        <taxon>Eukaryota</taxon>
        <taxon>Metazoa</taxon>
        <taxon>Ecdysozoa</taxon>
        <taxon>Arthropoda</taxon>
        <taxon>Hexapoda</taxon>
        <taxon>Insecta</taxon>
        <taxon>Pterygota</taxon>
        <taxon>Neoptera</taxon>
        <taxon>Endopterygota</taxon>
        <taxon>Coleoptera</taxon>
        <taxon>Polyphaga</taxon>
        <taxon>Elateriformia</taxon>
        <taxon>Elateroidea</taxon>
        <taxon>Lampyridae</taxon>
        <taxon>Lampyrinae</taxon>
        <taxon>Photinus</taxon>
    </lineage>
</organism>
<feature type="coiled-coil region" evidence="1">
    <location>
        <begin position="486"/>
        <end position="593"/>
    </location>
</feature>
<accession>A0A5N4A541</accession>
<name>A0A5N4A541_PHOPY</name>
<proteinExistence type="predicted"/>
<keyword evidence="3" id="KW-1185">Reference proteome</keyword>
<dbReference type="InParanoid" id="A0A5N4A541"/>
<gene>
    <name evidence="2" type="ORF">PPYR_14402</name>
</gene>
<sequence>MQEFDTVGIVPNGSTKEDIIKSSLMVINMYRKLILQQRDNNTIVNKLKLENSILKNKIEVLQEELRNRLSSFERLHQKLAVEKLGVDNLVQEKQTLLNEVQTLKSVLLYKEKVWKLKLNQMNDNEAISLNKNSEERYKALILKLHNVNRALIGELTNFGSNKTLASMEIGMDRFETASNASSSNLSSISGLTGFEDEFCDLKSVIREPSLILDLPHFQENLKFNDLQTALELNEKYRHDFYNLETKLESVNREKVQRLCDRIVQLEAQLAVTSGELTTRECNEMNRLRDEVHQLELSNNALKLSLEEHRIDLDTKSTSVTALKRKIVDLHVELQLYTRNNIKLNNDLRVLRNEFNSSKKSEVWYKERLHECRTDKARLVDEMSQLHSLLIGKERELNAQNSKSLYITATLEDLQVAYDRLSKVPDQLPDVQMYETTIGNLNLELATLKRAVGSQQESFDGIAKQNVELAALNADCSRSIFERDAIISNLENDNSDLRGKVEILEGELFNLRGLMRGVVEGKLRAECALKEAQCEKSEMERAVAEIRDNFSRFAERFRQIQGRLFKADQSTKTLEAARRDAENVNEKLSRDARTYCDTIARIQERLDGEIEKSAGLVRDLRLLTESKVECETKKAILESEVRKLNRKKSAEMANVKNRLVQIENRLDRLKSQATSDEEDISALKLSVCTNGSECGDDVRHLKALCKAKESEMKEKEKRFQANYRTLLRKVKEHMRGRHVAEKHCKYLQELHDSLAEELSTSKLQKATHAFDLHNLRSECENLTNSNVKLKREYSILKEEVAKYKNEALHLETSIKNQACDYKQLEERNQSLSQKLVDIHREFSELERKLHSEEQAKAHTFASLTLEQQRNGDLAASLNEKETASQRNKAENDMLKDELDGLKMKLTCNSNELTELREQKIFSDTKRKLEQIIIDNLKSDVRVLENDLDAVKSDKYFLQRLCNDLKFALTSSKNQSEALKKQLSVLPPEARPPVPEPSSACKYDEEFINELLKRSLTPRSERPLYELHNNLNLLKKEMLSLQKQVVGYNL</sequence>
<feature type="coiled-coil region" evidence="1">
    <location>
        <begin position="44"/>
        <end position="106"/>
    </location>
</feature>
<evidence type="ECO:0000313" key="2">
    <source>
        <dbReference type="EMBL" id="KAB0792443.1"/>
    </source>
</evidence>
<reference evidence="2 3" key="1">
    <citation type="journal article" date="2018" name="Elife">
        <title>Firefly genomes illuminate parallel origins of bioluminescence in beetles.</title>
        <authorList>
            <person name="Fallon T.R."/>
            <person name="Lower S.E."/>
            <person name="Chang C.H."/>
            <person name="Bessho-Uehara M."/>
            <person name="Martin G.J."/>
            <person name="Bewick A.J."/>
            <person name="Behringer M."/>
            <person name="Debat H.J."/>
            <person name="Wong I."/>
            <person name="Day J.C."/>
            <person name="Suvorov A."/>
            <person name="Silva C.J."/>
            <person name="Stanger-Hall K.F."/>
            <person name="Hall D.W."/>
            <person name="Schmitz R.J."/>
            <person name="Nelson D.R."/>
            <person name="Lewis S.M."/>
            <person name="Shigenobu S."/>
            <person name="Bybee S.M."/>
            <person name="Larracuente A.M."/>
            <person name="Oba Y."/>
            <person name="Weng J.K."/>
        </authorList>
    </citation>
    <scope>NUCLEOTIDE SEQUENCE [LARGE SCALE GENOMIC DNA]</scope>
    <source>
        <strain evidence="2">1611_PpyrPB1</strain>
        <tissue evidence="2">Whole body</tissue>
    </source>
</reference>
<comment type="caution">
    <text evidence="2">The sequence shown here is derived from an EMBL/GenBank/DDBJ whole genome shotgun (WGS) entry which is preliminary data.</text>
</comment>
<dbReference type="EMBL" id="VVIM01000010">
    <property type="protein sequence ID" value="KAB0792443.1"/>
    <property type="molecule type" value="Genomic_DNA"/>
</dbReference>
<feature type="coiled-coil region" evidence="1">
    <location>
        <begin position="771"/>
        <end position="952"/>
    </location>
</feature>
<keyword evidence="1" id="KW-0175">Coiled coil</keyword>
<dbReference type="AlphaFoldDB" id="A0A5N4A541"/>
<evidence type="ECO:0000313" key="3">
    <source>
        <dbReference type="Proteomes" id="UP000327044"/>
    </source>
</evidence>
<protein>
    <submittedName>
        <fullName evidence="2">Uncharacterized protein</fullName>
    </submittedName>
</protein>
<feature type="coiled-coil region" evidence="1">
    <location>
        <begin position="626"/>
        <end position="717"/>
    </location>
</feature>
<dbReference type="Proteomes" id="UP000327044">
    <property type="component" value="Unassembled WGS sequence"/>
</dbReference>
<evidence type="ECO:0000256" key="1">
    <source>
        <dbReference type="SAM" id="Coils"/>
    </source>
</evidence>